<feature type="transmembrane region" description="Helical" evidence="5">
    <location>
        <begin position="88"/>
        <end position="110"/>
    </location>
</feature>
<dbReference type="InterPro" id="IPR036890">
    <property type="entry name" value="HATPase_C_sf"/>
</dbReference>
<dbReference type="PANTHER" id="PTHR24421">
    <property type="entry name" value="NITRATE/NITRITE SENSOR PROTEIN NARX-RELATED"/>
    <property type="match status" value="1"/>
</dbReference>
<dbReference type="Gene3D" id="3.30.565.10">
    <property type="entry name" value="Histidine kinase-like ATPase, C-terminal domain"/>
    <property type="match status" value="1"/>
</dbReference>
<keyword evidence="5" id="KW-0812">Transmembrane</keyword>
<sequence length="387" mass="40541">MTPEIVGAGGSPGGPGGPGGPDAEADADVPALARMRRYTTWALVGIVAGYVFLVAGQSRSLWSLAAMLGVGAMVCWQCLYWEHGAPRVLAVATLAVSYAMYCVVVGNHASPIGGVAFALSVGLVVSSPAFAQWSWTLLGVALAVLPAVLIRADGGYIALVVAMIAGSVAMFRVNRFGFGLYLEIDQARRTTAELAVVRERYRIAADLHDIQGQALHVSRLKLRLADQLLADDPGLARAQVREAEQLIADAIAETRRLAYGQRRLTFAGELANSESLIRAAGIELDVAGTVPVGHRLDELFGLVVREATTNLLRHAQAEQVVITIGADSVRIVNDGATEDARALSGLARLGERFAAAGGTLTTSRAGETFTTAARAGLDLTASTETAP</sequence>
<dbReference type="PANTHER" id="PTHR24421:SF63">
    <property type="entry name" value="SENSOR HISTIDINE KINASE DESK"/>
    <property type="match status" value="1"/>
</dbReference>
<protein>
    <recommendedName>
        <fullName evidence="6">Signal transduction histidine kinase subgroup 3 dimerisation and phosphoacceptor domain-containing protein</fullName>
    </recommendedName>
</protein>
<name>A0ABN1GK60_9ACTN</name>
<gene>
    <name evidence="7" type="ORF">GCM10009839_21500</name>
</gene>
<accession>A0ABN1GK60</accession>
<evidence type="ECO:0000313" key="7">
    <source>
        <dbReference type="EMBL" id="GAA2023589.1"/>
    </source>
</evidence>
<keyword evidence="3" id="KW-0902">Two-component regulatory system</keyword>
<dbReference type="Pfam" id="PF07730">
    <property type="entry name" value="HisKA_3"/>
    <property type="match status" value="1"/>
</dbReference>
<keyword evidence="1" id="KW-0808">Transferase</keyword>
<proteinExistence type="predicted"/>
<evidence type="ECO:0000256" key="2">
    <source>
        <dbReference type="ARBA" id="ARBA00022777"/>
    </source>
</evidence>
<feature type="transmembrane region" description="Helical" evidence="5">
    <location>
        <begin position="38"/>
        <end position="55"/>
    </location>
</feature>
<dbReference type="RefSeq" id="WP_344665376.1">
    <property type="nucleotide sequence ID" value="NZ_BAAAQN010000009.1"/>
</dbReference>
<evidence type="ECO:0000256" key="5">
    <source>
        <dbReference type="SAM" id="Phobius"/>
    </source>
</evidence>
<evidence type="ECO:0000256" key="1">
    <source>
        <dbReference type="ARBA" id="ARBA00022679"/>
    </source>
</evidence>
<organism evidence="7 8">
    <name type="scientific">Catenulispora yoronensis</name>
    <dbReference type="NCBI Taxonomy" id="450799"/>
    <lineage>
        <taxon>Bacteria</taxon>
        <taxon>Bacillati</taxon>
        <taxon>Actinomycetota</taxon>
        <taxon>Actinomycetes</taxon>
        <taxon>Catenulisporales</taxon>
        <taxon>Catenulisporaceae</taxon>
        <taxon>Catenulispora</taxon>
    </lineage>
</organism>
<dbReference type="Proteomes" id="UP001500751">
    <property type="component" value="Unassembled WGS sequence"/>
</dbReference>
<feature type="transmembrane region" description="Helical" evidence="5">
    <location>
        <begin position="130"/>
        <end position="149"/>
    </location>
</feature>
<feature type="compositionally biased region" description="Gly residues" evidence="4">
    <location>
        <begin position="7"/>
        <end position="20"/>
    </location>
</feature>
<feature type="region of interest" description="Disordered" evidence="4">
    <location>
        <begin position="1"/>
        <end position="24"/>
    </location>
</feature>
<keyword evidence="5" id="KW-1133">Transmembrane helix</keyword>
<keyword evidence="2" id="KW-0418">Kinase</keyword>
<dbReference type="EMBL" id="BAAAQN010000009">
    <property type="protein sequence ID" value="GAA2023589.1"/>
    <property type="molecule type" value="Genomic_DNA"/>
</dbReference>
<dbReference type="Gene3D" id="1.20.5.1930">
    <property type="match status" value="1"/>
</dbReference>
<keyword evidence="8" id="KW-1185">Reference proteome</keyword>
<evidence type="ECO:0000313" key="8">
    <source>
        <dbReference type="Proteomes" id="UP001500751"/>
    </source>
</evidence>
<dbReference type="InterPro" id="IPR050482">
    <property type="entry name" value="Sensor_HK_TwoCompSys"/>
</dbReference>
<feature type="transmembrane region" description="Helical" evidence="5">
    <location>
        <begin position="156"/>
        <end position="173"/>
    </location>
</feature>
<feature type="domain" description="Signal transduction histidine kinase subgroup 3 dimerisation and phosphoacceptor" evidence="6">
    <location>
        <begin position="199"/>
        <end position="260"/>
    </location>
</feature>
<reference evidence="7 8" key="1">
    <citation type="journal article" date="2019" name="Int. J. Syst. Evol. Microbiol.">
        <title>The Global Catalogue of Microorganisms (GCM) 10K type strain sequencing project: providing services to taxonomists for standard genome sequencing and annotation.</title>
        <authorList>
            <consortium name="The Broad Institute Genomics Platform"/>
            <consortium name="The Broad Institute Genome Sequencing Center for Infectious Disease"/>
            <person name="Wu L."/>
            <person name="Ma J."/>
        </authorList>
    </citation>
    <scope>NUCLEOTIDE SEQUENCE [LARGE SCALE GENOMIC DNA]</scope>
    <source>
        <strain evidence="7 8">JCM 16014</strain>
    </source>
</reference>
<dbReference type="InterPro" id="IPR011712">
    <property type="entry name" value="Sig_transdc_His_kin_sub3_dim/P"/>
</dbReference>
<keyword evidence="5" id="KW-0472">Membrane</keyword>
<feature type="transmembrane region" description="Helical" evidence="5">
    <location>
        <begin position="61"/>
        <end position="81"/>
    </location>
</feature>
<evidence type="ECO:0000256" key="4">
    <source>
        <dbReference type="SAM" id="MobiDB-lite"/>
    </source>
</evidence>
<evidence type="ECO:0000259" key="6">
    <source>
        <dbReference type="Pfam" id="PF07730"/>
    </source>
</evidence>
<comment type="caution">
    <text evidence="7">The sequence shown here is derived from an EMBL/GenBank/DDBJ whole genome shotgun (WGS) entry which is preliminary data.</text>
</comment>
<evidence type="ECO:0000256" key="3">
    <source>
        <dbReference type="ARBA" id="ARBA00023012"/>
    </source>
</evidence>